<evidence type="ECO:0000313" key="1">
    <source>
        <dbReference type="Proteomes" id="UP000887574"/>
    </source>
</evidence>
<name>A0A915CX67_9BILA</name>
<protein>
    <submittedName>
        <fullName evidence="2">N-acetyltransferase domain-containing protein</fullName>
    </submittedName>
</protein>
<reference evidence="2" key="1">
    <citation type="submission" date="2022-11" db="UniProtKB">
        <authorList>
            <consortium name="WormBaseParasite"/>
        </authorList>
    </citation>
    <scope>IDENTIFICATION</scope>
</reference>
<evidence type="ECO:0000313" key="2">
    <source>
        <dbReference type="WBParaSite" id="jg13202"/>
    </source>
</evidence>
<dbReference type="Proteomes" id="UP000887574">
    <property type="component" value="Unplaced"/>
</dbReference>
<keyword evidence="1" id="KW-1185">Reference proteome</keyword>
<dbReference type="WBParaSite" id="jg13202">
    <property type="protein sequence ID" value="jg13202"/>
    <property type="gene ID" value="jg13202"/>
</dbReference>
<organism evidence="1 2">
    <name type="scientific">Ditylenchus dipsaci</name>
    <dbReference type="NCBI Taxonomy" id="166011"/>
    <lineage>
        <taxon>Eukaryota</taxon>
        <taxon>Metazoa</taxon>
        <taxon>Ecdysozoa</taxon>
        <taxon>Nematoda</taxon>
        <taxon>Chromadorea</taxon>
        <taxon>Rhabditida</taxon>
        <taxon>Tylenchina</taxon>
        <taxon>Tylenchomorpha</taxon>
        <taxon>Sphaerularioidea</taxon>
        <taxon>Anguinidae</taxon>
        <taxon>Anguininae</taxon>
        <taxon>Ditylenchus</taxon>
    </lineage>
</organism>
<accession>A0A915CX67</accession>
<sequence length="156" mass="17821">MAFEGNGLVPSQMIFTIMKHLEKNEVGVKKDANVGPIKLFLENTHLQEYIPKVNQILPTANEIICYKPGTREIAGFLLYKDATAPSDNNLLKIRLPFVGVDKKGIQDGIGRQLIEYFLKFWNEKRESKKLVVKSVLHLDKDKHIVGLLEKCNFKKK</sequence>
<dbReference type="AlphaFoldDB" id="A0A915CX67"/>
<proteinExistence type="predicted"/>